<comment type="catalytic activity">
    <reaction evidence="21">
        <text>[(1-&gt;4)-N-acetyl-beta-D-glucosaminyl](n) + n H2O = chitosan + n acetate</text>
        <dbReference type="Rhea" id="RHEA:10464"/>
        <dbReference type="Rhea" id="RHEA-COMP:9593"/>
        <dbReference type="Rhea" id="RHEA-COMP:9597"/>
        <dbReference type="ChEBI" id="CHEBI:15377"/>
        <dbReference type="ChEBI" id="CHEBI:17029"/>
        <dbReference type="ChEBI" id="CHEBI:30089"/>
        <dbReference type="ChEBI" id="CHEBI:57704"/>
        <dbReference type="EC" id="3.5.1.41"/>
    </reaction>
    <physiologicalReaction direction="left-to-right" evidence="21">
        <dbReference type="Rhea" id="RHEA:10465"/>
    </physiologicalReaction>
</comment>
<comment type="caution">
    <text evidence="25">The sequence shown here is derived from an EMBL/GenBank/DDBJ whole genome shotgun (WGS) entry which is preliminary data.</text>
</comment>
<evidence type="ECO:0000256" key="15">
    <source>
        <dbReference type="ARBA" id="ARBA00023277"/>
    </source>
</evidence>
<dbReference type="GO" id="GO:0005886">
    <property type="term" value="C:plasma membrane"/>
    <property type="evidence" value="ECO:0007669"/>
    <property type="project" value="UniProtKB-SubCell"/>
</dbReference>
<keyword evidence="26" id="KW-1185">Reference proteome</keyword>
<feature type="signal peptide" evidence="23">
    <location>
        <begin position="1"/>
        <end position="18"/>
    </location>
</feature>
<evidence type="ECO:0000256" key="4">
    <source>
        <dbReference type="ARBA" id="ARBA00010973"/>
    </source>
</evidence>
<feature type="compositionally biased region" description="Low complexity" evidence="22">
    <location>
        <begin position="33"/>
        <end position="80"/>
    </location>
</feature>
<evidence type="ECO:0000256" key="16">
    <source>
        <dbReference type="ARBA" id="ARBA00023285"/>
    </source>
</evidence>
<evidence type="ECO:0000256" key="2">
    <source>
        <dbReference type="ARBA" id="ARBA00004191"/>
    </source>
</evidence>
<feature type="compositionally biased region" description="Polar residues" evidence="22">
    <location>
        <begin position="82"/>
        <end position="94"/>
    </location>
</feature>
<dbReference type="AlphaFoldDB" id="A0A8I2Z057"/>
<keyword evidence="6" id="KW-0134">Cell wall</keyword>
<evidence type="ECO:0000256" key="7">
    <source>
        <dbReference type="ARBA" id="ARBA00022525"/>
    </source>
</evidence>
<evidence type="ECO:0000313" key="25">
    <source>
        <dbReference type="EMBL" id="KAG6381626.1"/>
    </source>
</evidence>
<dbReference type="PANTHER" id="PTHR10587">
    <property type="entry name" value="GLYCOSYL TRANSFERASE-RELATED"/>
    <property type="match status" value="1"/>
</dbReference>
<evidence type="ECO:0000256" key="6">
    <source>
        <dbReference type="ARBA" id="ARBA00022512"/>
    </source>
</evidence>
<protein>
    <recommendedName>
        <fullName evidence="20">chitin deacetylase</fullName>
        <ecNumber evidence="20">3.5.1.41</ecNumber>
    </recommendedName>
</protein>
<keyword evidence="12" id="KW-0146">Chitin degradation</keyword>
<dbReference type="Pfam" id="PF01522">
    <property type="entry name" value="Polysacc_deac_1"/>
    <property type="match status" value="1"/>
</dbReference>
<keyword evidence="10 23" id="KW-0732">Signal</keyword>
<evidence type="ECO:0000256" key="21">
    <source>
        <dbReference type="ARBA" id="ARBA00048494"/>
    </source>
</evidence>
<proteinExistence type="inferred from homology"/>
<dbReference type="GO" id="GO:0071555">
    <property type="term" value="P:cell wall organization"/>
    <property type="evidence" value="ECO:0007669"/>
    <property type="project" value="UniProtKB-KW"/>
</dbReference>
<dbReference type="GO" id="GO:0046872">
    <property type="term" value="F:metal ion binding"/>
    <property type="evidence" value="ECO:0007669"/>
    <property type="project" value="UniProtKB-KW"/>
</dbReference>
<evidence type="ECO:0000256" key="3">
    <source>
        <dbReference type="ARBA" id="ARBA00004609"/>
    </source>
</evidence>
<feature type="domain" description="NodB homology" evidence="24">
    <location>
        <begin position="196"/>
        <end position="392"/>
    </location>
</feature>
<evidence type="ECO:0000256" key="10">
    <source>
        <dbReference type="ARBA" id="ARBA00022729"/>
    </source>
</evidence>
<comment type="cofactor">
    <cofactor evidence="1">
        <name>Co(2+)</name>
        <dbReference type="ChEBI" id="CHEBI:48828"/>
    </cofactor>
</comment>
<dbReference type="OrthoDB" id="407355at2759"/>
<keyword evidence="17" id="KW-0449">Lipoprotein</keyword>
<evidence type="ECO:0000256" key="23">
    <source>
        <dbReference type="SAM" id="SignalP"/>
    </source>
</evidence>
<evidence type="ECO:0000256" key="14">
    <source>
        <dbReference type="ARBA" id="ARBA00023180"/>
    </source>
</evidence>
<evidence type="ECO:0000256" key="12">
    <source>
        <dbReference type="ARBA" id="ARBA00023024"/>
    </source>
</evidence>
<accession>A0A8I2Z057</accession>
<keyword evidence="5" id="KW-1003">Cell membrane</keyword>
<evidence type="ECO:0000256" key="1">
    <source>
        <dbReference type="ARBA" id="ARBA00001941"/>
    </source>
</evidence>
<evidence type="ECO:0000256" key="19">
    <source>
        <dbReference type="ARBA" id="ARBA00023326"/>
    </source>
</evidence>
<dbReference type="EC" id="3.5.1.41" evidence="20"/>
<dbReference type="InterPro" id="IPR050248">
    <property type="entry name" value="Polysacc_deacetylase_ArnD"/>
</dbReference>
<evidence type="ECO:0000256" key="11">
    <source>
        <dbReference type="ARBA" id="ARBA00022801"/>
    </source>
</evidence>
<dbReference type="GO" id="GO:0006032">
    <property type="term" value="P:chitin catabolic process"/>
    <property type="evidence" value="ECO:0007669"/>
    <property type="project" value="UniProtKB-KW"/>
</dbReference>
<dbReference type="GO" id="GO:0098552">
    <property type="term" value="C:side of membrane"/>
    <property type="evidence" value="ECO:0007669"/>
    <property type="project" value="UniProtKB-KW"/>
</dbReference>
<feature type="region of interest" description="Disordered" evidence="22">
    <location>
        <begin position="28"/>
        <end position="101"/>
    </location>
</feature>
<evidence type="ECO:0000256" key="22">
    <source>
        <dbReference type="SAM" id="MobiDB-lite"/>
    </source>
</evidence>
<evidence type="ECO:0000256" key="9">
    <source>
        <dbReference type="ARBA" id="ARBA00022723"/>
    </source>
</evidence>
<dbReference type="GO" id="GO:0004099">
    <property type="term" value="F:chitin deacetylase activity"/>
    <property type="evidence" value="ECO:0007669"/>
    <property type="project" value="UniProtKB-EC"/>
</dbReference>
<dbReference type="PROSITE" id="PS51677">
    <property type="entry name" value="NODB"/>
    <property type="match status" value="1"/>
</dbReference>
<evidence type="ECO:0000313" key="26">
    <source>
        <dbReference type="Proteomes" id="UP000683000"/>
    </source>
</evidence>
<reference evidence="25" key="1">
    <citation type="submission" date="2021-03" db="EMBL/GenBank/DDBJ databases">
        <title>Evolutionary innovations through gain and loss of genes in the ectomycorrhizal Boletales.</title>
        <authorList>
            <person name="Wu G."/>
            <person name="Miyauchi S."/>
            <person name="Morin E."/>
            <person name="Yang Z.-L."/>
            <person name="Xu J."/>
            <person name="Martin F.M."/>
        </authorList>
    </citation>
    <scope>NUCLEOTIDE SEQUENCE</scope>
    <source>
        <strain evidence="25">BR01</strain>
    </source>
</reference>
<evidence type="ECO:0000256" key="17">
    <source>
        <dbReference type="ARBA" id="ARBA00023288"/>
    </source>
</evidence>
<dbReference type="PANTHER" id="PTHR10587:SF133">
    <property type="entry name" value="CHITIN DEACETYLASE 1-RELATED"/>
    <property type="match status" value="1"/>
</dbReference>
<keyword evidence="19" id="KW-0624">Polysaccharide degradation</keyword>
<evidence type="ECO:0000256" key="5">
    <source>
        <dbReference type="ARBA" id="ARBA00022475"/>
    </source>
</evidence>
<dbReference type="EMBL" id="JAGFBS010000001">
    <property type="protein sequence ID" value="KAG6381626.1"/>
    <property type="molecule type" value="Genomic_DNA"/>
</dbReference>
<evidence type="ECO:0000256" key="13">
    <source>
        <dbReference type="ARBA" id="ARBA00023136"/>
    </source>
</evidence>
<keyword evidence="9" id="KW-0479">Metal-binding</keyword>
<dbReference type="InterPro" id="IPR011330">
    <property type="entry name" value="Glyco_hydro/deAcase_b/a-brl"/>
</dbReference>
<evidence type="ECO:0000256" key="18">
    <source>
        <dbReference type="ARBA" id="ARBA00023316"/>
    </source>
</evidence>
<feature type="chain" id="PRO_5034120976" description="chitin deacetylase" evidence="23">
    <location>
        <begin position="19"/>
        <end position="460"/>
    </location>
</feature>
<dbReference type="InterPro" id="IPR002509">
    <property type="entry name" value="NODB_dom"/>
</dbReference>
<evidence type="ECO:0000259" key="24">
    <source>
        <dbReference type="PROSITE" id="PS51677"/>
    </source>
</evidence>
<keyword evidence="11" id="KW-0378">Hydrolase</keyword>
<comment type="similarity">
    <text evidence="4">Belongs to the polysaccharide deacetylase family.</text>
</comment>
<keyword evidence="14" id="KW-0325">Glycoprotein</keyword>
<keyword evidence="16" id="KW-0170">Cobalt</keyword>
<evidence type="ECO:0000256" key="8">
    <source>
        <dbReference type="ARBA" id="ARBA00022622"/>
    </source>
</evidence>
<keyword evidence="18" id="KW-0961">Cell wall biogenesis/degradation</keyword>
<keyword evidence="15" id="KW-0119">Carbohydrate metabolism</keyword>
<keyword evidence="13" id="KW-0472">Membrane</keyword>
<dbReference type="FunFam" id="3.20.20.370:FF:000004">
    <property type="entry name" value="Related to Chitin deacetylase"/>
    <property type="match status" value="1"/>
</dbReference>
<dbReference type="Gene3D" id="3.20.20.370">
    <property type="entry name" value="Glycoside hydrolase/deacetylase"/>
    <property type="match status" value="1"/>
</dbReference>
<evidence type="ECO:0000256" key="20">
    <source>
        <dbReference type="ARBA" id="ARBA00024056"/>
    </source>
</evidence>
<comment type="subcellular location">
    <subcellularLocation>
        <location evidence="3">Cell membrane</location>
        <topology evidence="3">Lipid-anchor</topology>
        <topology evidence="3">GPI-anchor</topology>
    </subcellularLocation>
    <subcellularLocation>
        <location evidence="2">Secreted</location>
        <location evidence="2">Cell wall</location>
    </subcellularLocation>
</comment>
<dbReference type="SUPFAM" id="SSF88713">
    <property type="entry name" value="Glycoside hydrolase/deacetylase"/>
    <property type="match status" value="1"/>
</dbReference>
<dbReference type="GO" id="GO:0009272">
    <property type="term" value="P:fungal-type cell wall biogenesis"/>
    <property type="evidence" value="ECO:0007669"/>
    <property type="project" value="UniProtKB-ARBA"/>
</dbReference>
<name>A0A8I2Z057_9AGAM</name>
<sequence>MRLNALVSLFALLVAVDANEHHVRLANRQAVGSSSTSSSATSSFTSSMSASSSAASSSSTSSSTSASPVPTTPVGTTIPPLSQITSGMPTPTTLPVTATYPAGATPPIPGAPTLPTPFVFIASQWPAQDHIATTTGPEVAQWMTELNGIDIPAIPPTRDGTCAGDPAAAAQAASRGWWSCGGYTRDSDITACPTKMTWGVSFDDGPGFFSQELLDYLSTKNLLSTFFVVGSRVVERPQVLREEYMAGHEIAVHTWSHRPLTMLTTEQVVAELGYTRKAIKQVLGVTPTLMRPPYGDIDDRVRAISLAMGMVPVIWTRTPSGATFDTNDWKVPGGVVTGPQSFATFQAILNNATTLNTGFIVLEHDLYAQTVDLAIGYTLPTAQSFNPPLTFDSIGQCNGIPKTNLYRESNLNKTFPYPNTTVGSTGSTAGSSKHGGAALSAAIPLSAAIVPLLALAASLL</sequence>
<keyword evidence="7" id="KW-0964">Secreted</keyword>
<gene>
    <name evidence="25" type="ORF">JVT61DRAFT_225</name>
</gene>
<dbReference type="Proteomes" id="UP000683000">
    <property type="component" value="Unassembled WGS sequence"/>
</dbReference>
<dbReference type="GO" id="GO:0000272">
    <property type="term" value="P:polysaccharide catabolic process"/>
    <property type="evidence" value="ECO:0007669"/>
    <property type="project" value="UniProtKB-KW"/>
</dbReference>
<organism evidence="25 26">
    <name type="scientific">Boletus reticuloceps</name>
    <dbReference type="NCBI Taxonomy" id="495285"/>
    <lineage>
        <taxon>Eukaryota</taxon>
        <taxon>Fungi</taxon>
        <taxon>Dikarya</taxon>
        <taxon>Basidiomycota</taxon>
        <taxon>Agaricomycotina</taxon>
        <taxon>Agaricomycetes</taxon>
        <taxon>Agaricomycetidae</taxon>
        <taxon>Boletales</taxon>
        <taxon>Boletineae</taxon>
        <taxon>Boletaceae</taxon>
        <taxon>Boletoideae</taxon>
        <taxon>Boletus</taxon>
    </lineage>
</organism>
<keyword evidence="8" id="KW-0336">GPI-anchor</keyword>